<evidence type="ECO:0000256" key="1">
    <source>
        <dbReference type="ARBA" id="ARBA00001968"/>
    </source>
</evidence>
<evidence type="ECO:0000256" key="4">
    <source>
        <dbReference type="ARBA" id="ARBA00022598"/>
    </source>
</evidence>
<proteinExistence type="inferred from homology"/>
<dbReference type="InterPro" id="IPR016059">
    <property type="entry name" value="DNA_ligase_ATP-dep_CS"/>
</dbReference>
<evidence type="ECO:0000256" key="7">
    <source>
        <dbReference type="ARBA" id="ARBA00023204"/>
    </source>
</evidence>
<dbReference type="GO" id="GO:0006310">
    <property type="term" value="P:DNA recombination"/>
    <property type="evidence" value="ECO:0007669"/>
    <property type="project" value="InterPro"/>
</dbReference>
<dbReference type="SUPFAM" id="SSF56091">
    <property type="entry name" value="DNA ligase/mRNA capping enzyme, catalytic domain"/>
    <property type="match status" value="1"/>
</dbReference>
<evidence type="ECO:0000256" key="5">
    <source>
        <dbReference type="ARBA" id="ARBA00022705"/>
    </source>
</evidence>
<accession>A0A6J5L938</accession>
<name>A0A6J5L938_9CAUD</name>
<dbReference type="PANTHER" id="PTHR47810:SF1">
    <property type="entry name" value="DNA LIGASE B"/>
    <property type="match status" value="1"/>
</dbReference>
<protein>
    <recommendedName>
        <fullName evidence="3">DNA ligase</fullName>
    </recommendedName>
</protein>
<comment type="cofactor">
    <cofactor evidence="1">
        <name>a divalent metal cation</name>
        <dbReference type="ChEBI" id="CHEBI:60240"/>
    </cofactor>
</comment>
<dbReference type="CDD" id="cd08041">
    <property type="entry name" value="OBF_kDNA_ligase_like"/>
    <property type="match status" value="1"/>
</dbReference>
<dbReference type="InterPro" id="IPR050326">
    <property type="entry name" value="NAD_dep_DNA_ligaseB"/>
</dbReference>
<dbReference type="Gene3D" id="2.40.50.140">
    <property type="entry name" value="Nucleic acid-binding proteins"/>
    <property type="match status" value="1"/>
</dbReference>
<dbReference type="GO" id="GO:0005524">
    <property type="term" value="F:ATP binding"/>
    <property type="evidence" value="ECO:0007669"/>
    <property type="project" value="InterPro"/>
</dbReference>
<dbReference type="SUPFAM" id="SSF50249">
    <property type="entry name" value="Nucleic acid-binding proteins"/>
    <property type="match status" value="1"/>
</dbReference>
<evidence type="ECO:0000256" key="2">
    <source>
        <dbReference type="ARBA" id="ARBA00007572"/>
    </source>
</evidence>
<keyword evidence="6" id="KW-0227">DNA damage</keyword>
<dbReference type="InterPro" id="IPR029319">
    <property type="entry name" value="DNA_ligase_OB"/>
</dbReference>
<keyword evidence="5" id="KW-0235">DNA replication</keyword>
<evidence type="ECO:0000313" key="9">
    <source>
        <dbReference type="EMBL" id="CAB4129270.1"/>
    </source>
</evidence>
<dbReference type="GO" id="GO:0006281">
    <property type="term" value="P:DNA repair"/>
    <property type="evidence" value="ECO:0007669"/>
    <property type="project" value="UniProtKB-KW"/>
</dbReference>
<dbReference type="Pfam" id="PF01068">
    <property type="entry name" value="DNA_ligase_A_M"/>
    <property type="match status" value="1"/>
</dbReference>
<keyword evidence="7" id="KW-0234">DNA repair</keyword>
<sequence>MLKPWEVIAELEADNSRLAKEAIVKREALAGNAELFRGFRAAYDAMITFGVKKVEEKSGDGKGITAEAFWKTADRLTARDLTGNEAQTAINFLRMNAREQEWNLWYRRILIKDMRCGTSDTTVNKIAGKINGNYIVPVFSCQLAHDGANHDSKVSGKKLVEVKLDGVRVITIVYPSGHVDQYSRNGKELVNFEHIKRQFAKHAIFFKEPMVLDGEVMSSSFQDLMRQVHRKSDVKATDAVLNLFDILTLQDFQAGVCRHSQQARSDSLRAWYTPIQEHMPNVTVLGQELVDLDTDAGQTRFKEINTSAIAGGYEGIMIKDPAAGYETKRSVAWLKQKPYIEVSLAVVGVEEGTGKNVGRLGALIVEGTDDGKPIRTNVGSGLTDSDRITYWDNADSLIGNIVEVRADAVTQNQDGSYSLRFPRFKGFRGFTPGEKL</sequence>
<dbReference type="GO" id="GO:0003910">
    <property type="term" value="F:DNA ligase (ATP) activity"/>
    <property type="evidence" value="ECO:0007669"/>
    <property type="project" value="InterPro"/>
</dbReference>
<feature type="domain" description="ATP-dependent DNA ligase family profile" evidence="8">
    <location>
        <begin position="232"/>
        <end position="369"/>
    </location>
</feature>
<dbReference type="PANTHER" id="PTHR47810">
    <property type="entry name" value="DNA LIGASE"/>
    <property type="match status" value="1"/>
</dbReference>
<dbReference type="EMBL" id="LR796233">
    <property type="protein sequence ID" value="CAB4129270.1"/>
    <property type="molecule type" value="Genomic_DNA"/>
</dbReference>
<dbReference type="GO" id="GO:0006260">
    <property type="term" value="P:DNA replication"/>
    <property type="evidence" value="ECO:0007669"/>
    <property type="project" value="UniProtKB-KW"/>
</dbReference>
<reference evidence="9" key="1">
    <citation type="submission" date="2020-04" db="EMBL/GenBank/DDBJ databases">
        <authorList>
            <person name="Chiriac C."/>
            <person name="Salcher M."/>
            <person name="Ghai R."/>
            <person name="Kavagutti S V."/>
        </authorList>
    </citation>
    <scope>NUCLEOTIDE SEQUENCE</scope>
</reference>
<evidence type="ECO:0000259" key="8">
    <source>
        <dbReference type="PROSITE" id="PS50160"/>
    </source>
</evidence>
<dbReference type="Gene3D" id="3.30.470.30">
    <property type="entry name" value="DNA ligase/mRNA capping enzyme"/>
    <property type="match status" value="1"/>
</dbReference>
<dbReference type="InterPro" id="IPR012340">
    <property type="entry name" value="NA-bd_OB-fold"/>
</dbReference>
<keyword evidence="4 9" id="KW-0436">Ligase</keyword>
<dbReference type="Pfam" id="PF14743">
    <property type="entry name" value="DNA_ligase_OB_2"/>
    <property type="match status" value="1"/>
</dbReference>
<dbReference type="PROSITE" id="PS00697">
    <property type="entry name" value="DNA_LIGASE_A1"/>
    <property type="match status" value="1"/>
</dbReference>
<dbReference type="PROSITE" id="PS50160">
    <property type="entry name" value="DNA_LIGASE_A3"/>
    <property type="match status" value="1"/>
</dbReference>
<gene>
    <name evidence="9" type="ORF">UFOVP112_368</name>
</gene>
<comment type="similarity">
    <text evidence="2">Belongs to the ATP-dependent DNA ligase family.</text>
</comment>
<evidence type="ECO:0000256" key="3">
    <source>
        <dbReference type="ARBA" id="ARBA00013308"/>
    </source>
</evidence>
<dbReference type="InterPro" id="IPR012310">
    <property type="entry name" value="DNA_ligase_ATP-dep_cent"/>
</dbReference>
<evidence type="ECO:0000256" key="6">
    <source>
        <dbReference type="ARBA" id="ARBA00022763"/>
    </source>
</evidence>
<organism evidence="9">
    <name type="scientific">uncultured Caudovirales phage</name>
    <dbReference type="NCBI Taxonomy" id="2100421"/>
    <lineage>
        <taxon>Viruses</taxon>
        <taxon>Duplodnaviria</taxon>
        <taxon>Heunggongvirae</taxon>
        <taxon>Uroviricota</taxon>
        <taxon>Caudoviricetes</taxon>
        <taxon>Peduoviridae</taxon>
        <taxon>Maltschvirus</taxon>
        <taxon>Maltschvirus maltsch</taxon>
    </lineage>
</organism>